<accession>A0ABR5HDT3</accession>
<evidence type="ECO:0000313" key="2">
    <source>
        <dbReference type="Proteomes" id="UP000036471"/>
    </source>
</evidence>
<evidence type="ECO:0008006" key="3">
    <source>
        <dbReference type="Google" id="ProtNLM"/>
    </source>
</evidence>
<dbReference type="PANTHER" id="PTHR41791">
    <property type="entry name" value="SSL7039 PROTEIN"/>
    <property type="match status" value="1"/>
</dbReference>
<dbReference type="EMBL" id="JTHG01000083">
    <property type="protein sequence ID" value="KMO24550.1"/>
    <property type="molecule type" value="Genomic_DNA"/>
</dbReference>
<keyword evidence="2" id="KW-1185">Reference proteome</keyword>
<reference evidence="1 2" key="1">
    <citation type="submission" date="2014-11" db="EMBL/GenBank/DDBJ databases">
        <title>Comparative genomics of Methylobacterium species.</title>
        <authorList>
            <person name="Chaudhry V."/>
            <person name="Patil P.B."/>
        </authorList>
    </citation>
    <scope>NUCLEOTIDE SEQUENCE [LARGE SCALE GENOMIC DNA]</scope>
    <source>
        <strain evidence="1 2">SE3.6</strain>
    </source>
</reference>
<sequence length="97" mass="11007">MIRIRQTATFRRWEQQLKDQRARTVIAARLLRLANGLVGDAAPVGRGVSELRIHYGPGYRIYFQRRGDDIVILLCGGDKASQDRDIQKALQLAEEEG</sequence>
<dbReference type="Pfam" id="PF05973">
    <property type="entry name" value="Gp49"/>
    <property type="match status" value="1"/>
</dbReference>
<dbReference type="InterPro" id="IPR014056">
    <property type="entry name" value="TypeIITA-like_toxin_pred"/>
</dbReference>
<protein>
    <recommendedName>
        <fullName evidence="3">Addiction module antitoxin RelB</fullName>
    </recommendedName>
</protein>
<evidence type="ECO:0000313" key="1">
    <source>
        <dbReference type="EMBL" id="KMO24550.1"/>
    </source>
</evidence>
<name>A0ABR5HDT3_9HYPH</name>
<comment type="caution">
    <text evidence="1">The sequence shown here is derived from an EMBL/GenBank/DDBJ whole genome shotgun (WGS) entry which is preliminary data.</text>
</comment>
<dbReference type="PIRSF" id="PIRSF028744">
    <property type="entry name" value="Addict_mod_HI1419"/>
    <property type="match status" value="1"/>
</dbReference>
<proteinExistence type="predicted"/>
<dbReference type="NCBIfam" id="TIGR02683">
    <property type="entry name" value="upstrm_HI1419"/>
    <property type="match status" value="1"/>
</dbReference>
<dbReference type="RefSeq" id="WP_048425788.1">
    <property type="nucleotide sequence ID" value="NZ_CP121700.1"/>
</dbReference>
<dbReference type="PANTHER" id="PTHR41791:SF1">
    <property type="entry name" value="SSL7039 PROTEIN"/>
    <property type="match status" value="1"/>
</dbReference>
<gene>
    <name evidence="1" type="ORF">QR79_11530</name>
</gene>
<dbReference type="Proteomes" id="UP000036471">
    <property type="component" value="Unassembled WGS sequence"/>
</dbReference>
<organism evidence="1 2">
    <name type="scientific">Methylobacterium indicum</name>
    <dbReference type="NCBI Taxonomy" id="1775910"/>
    <lineage>
        <taxon>Bacteria</taxon>
        <taxon>Pseudomonadati</taxon>
        <taxon>Pseudomonadota</taxon>
        <taxon>Alphaproteobacteria</taxon>
        <taxon>Hyphomicrobiales</taxon>
        <taxon>Methylobacteriaceae</taxon>
        <taxon>Methylobacterium</taxon>
    </lineage>
</organism>
<dbReference type="InterPro" id="IPR009241">
    <property type="entry name" value="HigB-like"/>
</dbReference>